<dbReference type="InterPro" id="IPR011106">
    <property type="entry name" value="MANSC_N"/>
</dbReference>
<dbReference type="PANTHER" id="PTHR46750">
    <property type="entry name" value="KUNITZ-TYPE PROTEASE INHIBITOR 1"/>
    <property type="match status" value="1"/>
</dbReference>
<evidence type="ECO:0000256" key="6">
    <source>
        <dbReference type="SAM" id="SignalP"/>
    </source>
</evidence>
<dbReference type="InterPro" id="IPR013980">
    <property type="entry name" value="MANSC_dom"/>
</dbReference>
<dbReference type="GO" id="GO:0030198">
    <property type="term" value="P:extracellular matrix organization"/>
    <property type="evidence" value="ECO:0007669"/>
    <property type="project" value="TreeGrafter"/>
</dbReference>
<dbReference type="Proteomes" id="UP000694393">
    <property type="component" value="Unplaced"/>
</dbReference>
<evidence type="ECO:0000256" key="2">
    <source>
        <dbReference type="ARBA" id="ARBA00022729"/>
    </source>
</evidence>
<keyword evidence="3 5" id="KW-0472">Membrane</keyword>
<evidence type="ECO:0000313" key="9">
    <source>
        <dbReference type="Proteomes" id="UP000694393"/>
    </source>
</evidence>
<keyword evidence="4" id="KW-0325">Glycoprotein</keyword>
<evidence type="ECO:0000256" key="4">
    <source>
        <dbReference type="ARBA" id="ARBA00023180"/>
    </source>
</evidence>
<dbReference type="Ensembl" id="ENSPCET00000005216.1">
    <property type="protein sequence ID" value="ENSPCEP00000005038.1"/>
    <property type="gene ID" value="ENSPCEG00000004095.1"/>
</dbReference>
<dbReference type="PANTHER" id="PTHR46750:SF2">
    <property type="entry name" value="MANSC DOMAIN-CONTAINING PROTEIN 4"/>
    <property type="match status" value="1"/>
</dbReference>
<feature type="signal peptide" evidence="6">
    <location>
        <begin position="1"/>
        <end position="22"/>
    </location>
</feature>
<dbReference type="Pfam" id="PF07502">
    <property type="entry name" value="MANEC"/>
    <property type="match status" value="1"/>
</dbReference>
<keyword evidence="5" id="KW-0812">Transmembrane</keyword>
<comment type="subcellular location">
    <subcellularLocation>
        <location evidence="1">Membrane</location>
    </subcellularLocation>
</comment>
<evidence type="ECO:0000256" key="5">
    <source>
        <dbReference type="SAM" id="Phobius"/>
    </source>
</evidence>
<feature type="transmembrane region" description="Helical" evidence="5">
    <location>
        <begin position="290"/>
        <end position="313"/>
    </location>
</feature>
<dbReference type="GO" id="GO:0008544">
    <property type="term" value="P:epidermis development"/>
    <property type="evidence" value="ECO:0007669"/>
    <property type="project" value="TreeGrafter"/>
</dbReference>
<keyword evidence="5" id="KW-1133">Transmembrane helix</keyword>
<protein>
    <submittedName>
        <fullName evidence="8">MANSC domain containing 4</fullName>
    </submittedName>
</protein>
<evidence type="ECO:0000256" key="1">
    <source>
        <dbReference type="ARBA" id="ARBA00004370"/>
    </source>
</evidence>
<reference evidence="8" key="2">
    <citation type="submission" date="2025-09" db="UniProtKB">
        <authorList>
            <consortium name="Ensembl"/>
        </authorList>
    </citation>
    <scope>IDENTIFICATION</scope>
</reference>
<name>A0A8C8RHB2_9SAUR</name>
<reference evidence="8" key="1">
    <citation type="submission" date="2025-08" db="UniProtKB">
        <authorList>
            <consortium name="Ensembl"/>
        </authorList>
    </citation>
    <scope>IDENTIFICATION</scope>
</reference>
<evidence type="ECO:0000256" key="3">
    <source>
        <dbReference type="ARBA" id="ARBA00023136"/>
    </source>
</evidence>
<evidence type="ECO:0000313" key="8">
    <source>
        <dbReference type="Ensembl" id="ENSPCEP00000005038.1"/>
    </source>
</evidence>
<feature type="domain" description="MANSC" evidence="7">
    <location>
        <begin position="37"/>
        <end position="117"/>
    </location>
</feature>
<dbReference type="SMART" id="SM00765">
    <property type="entry name" value="MANEC"/>
    <property type="match status" value="1"/>
</dbReference>
<accession>A0A8C8RHB2</accession>
<proteinExistence type="predicted"/>
<keyword evidence="2 6" id="KW-0732">Signal</keyword>
<dbReference type="PROSITE" id="PS50986">
    <property type="entry name" value="MANSC"/>
    <property type="match status" value="1"/>
</dbReference>
<dbReference type="AlphaFoldDB" id="A0A8C8RHB2"/>
<keyword evidence="9" id="KW-1185">Reference proteome</keyword>
<sequence length="345" mass="39113">MFLLVAVAEAFFVLGLVWKSDSRCSPTTFYKNCWIRRFPGLLIDLEQSQKKGAQVLKIYTEVTAQQCSRTCCLLRNVSCNLAVFYSETIHESLNCLHIYCPALESCILRTETNVILYNITSGIDPDLLVFEKLSYKDSNTRSSFYKWERQNSSRTADSKKCRHDNVTSRCFLLQPSSSTTIQDLVANDSHNASDLVPRGKLTTHSWTRSLPLDDSFAKEMDLTSESTGLTFNSDKKLSPSTKLLSHMPNPVRPNVSKQHFNETKGYNGRNYTPDNGGQTPPWVAGDSSAWFVPVMLFFCFIFLCSCTVLLAAGHCRKRRGHYKPVQREEGGSRQYIKYTLVKDSL</sequence>
<evidence type="ECO:0000259" key="7">
    <source>
        <dbReference type="PROSITE" id="PS50986"/>
    </source>
</evidence>
<organism evidence="8 9">
    <name type="scientific">Pelusios castaneus</name>
    <name type="common">West African mud turtle</name>
    <dbReference type="NCBI Taxonomy" id="367368"/>
    <lineage>
        <taxon>Eukaryota</taxon>
        <taxon>Metazoa</taxon>
        <taxon>Chordata</taxon>
        <taxon>Craniata</taxon>
        <taxon>Vertebrata</taxon>
        <taxon>Euteleostomi</taxon>
        <taxon>Archelosauria</taxon>
        <taxon>Testudinata</taxon>
        <taxon>Testudines</taxon>
        <taxon>Pleurodira</taxon>
        <taxon>Pelomedusidae</taxon>
        <taxon>Pelusios</taxon>
    </lineage>
</organism>
<dbReference type="GO" id="GO:0004867">
    <property type="term" value="F:serine-type endopeptidase inhibitor activity"/>
    <property type="evidence" value="ECO:0007669"/>
    <property type="project" value="TreeGrafter"/>
</dbReference>
<dbReference type="GO" id="GO:0060429">
    <property type="term" value="P:epithelium development"/>
    <property type="evidence" value="ECO:0007669"/>
    <property type="project" value="TreeGrafter"/>
</dbReference>
<feature type="chain" id="PRO_5034002785" evidence="6">
    <location>
        <begin position="23"/>
        <end position="345"/>
    </location>
</feature>
<dbReference type="GO" id="GO:0005886">
    <property type="term" value="C:plasma membrane"/>
    <property type="evidence" value="ECO:0007669"/>
    <property type="project" value="TreeGrafter"/>
</dbReference>